<accession>A0ABT7TEU0</accession>
<dbReference type="EMBL" id="JAUCMM010000003">
    <property type="protein sequence ID" value="MDM7888082.1"/>
    <property type="molecule type" value="Genomic_DNA"/>
</dbReference>
<keyword evidence="1" id="KW-1133">Transmembrane helix</keyword>
<sequence>MNMPRNEVTTSPAQDVAFALLNVAALVTAAVVWFLYQFSLMVYTPCGGAGTCSQGAQQAISVGFLLAGGASIVLPLWGGLARRRKGLRFWWVPLVAIVSVVTVLALSWPLNQWAASPSAALDQRIVAGAAAGAR</sequence>
<dbReference type="Proteomes" id="UP001235720">
    <property type="component" value="Unassembled WGS sequence"/>
</dbReference>
<proteinExistence type="predicted"/>
<comment type="caution">
    <text evidence="2">The sequence shown here is derived from an EMBL/GenBank/DDBJ whole genome shotgun (WGS) entry which is preliminary data.</text>
</comment>
<organism evidence="2 3">
    <name type="scientific">Curtobacterium subtropicum</name>
    <dbReference type="NCBI Taxonomy" id="3055138"/>
    <lineage>
        <taxon>Bacteria</taxon>
        <taxon>Bacillati</taxon>
        <taxon>Actinomycetota</taxon>
        <taxon>Actinomycetes</taxon>
        <taxon>Micrococcales</taxon>
        <taxon>Microbacteriaceae</taxon>
        <taxon>Curtobacterium</taxon>
    </lineage>
</organism>
<evidence type="ECO:0000313" key="3">
    <source>
        <dbReference type="Proteomes" id="UP001235720"/>
    </source>
</evidence>
<reference evidence="2 3" key="1">
    <citation type="submission" date="2023-06" db="EMBL/GenBank/DDBJ databases">
        <authorList>
            <person name="Feng G."/>
            <person name="Li J."/>
            <person name="Zhu H."/>
        </authorList>
    </citation>
    <scope>NUCLEOTIDE SEQUENCE [LARGE SCALE GENOMIC DNA]</scope>
    <source>
        <strain evidence="2 3">RHCJP20</strain>
    </source>
</reference>
<keyword evidence="1" id="KW-0812">Transmembrane</keyword>
<name>A0ABT7TEU0_9MICO</name>
<evidence type="ECO:0000256" key="1">
    <source>
        <dbReference type="SAM" id="Phobius"/>
    </source>
</evidence>
<feature type="transmembrane region" description="Helical" evidence="1">
    <location>
        <begin position="89"/>
        <end position="108"/>
    </location>
</feature>
<protein>
    <submittedName>
        <fullName evidence="2">Uncharacterized protein</fullName>
    </submittedName>
</protein>
<gene>
    <name evidence="2" type="ORF">QUG98_06420</name>
</gene>
<dbReference type="RefSeq" id="WP_289469770.1">
    <property type="nucleotide sequence ID" value="NZ_JAUCMM010000003.1"/>
</dbReference>
<feature type="transmembrane region" description="Helical" evidence="1">
    <location>
        <begin position="56"/>
        <end position="77"/>
    </location>
</feature>
<feature type="transmembrane region" description="Helical" evidence="1">
    <location>
        <begin position="16"/>
        <end position="36"/>
    </location>
</feature>
<keyword evidence="1" id="KW-0472">Membrane</keyword>
<keyword evidence="3" id="KW-1185">Reference proteome</keyword>
<evidence type="ECO:0000313" key="2">
    <source>
        <dbReference type="EMBL" id="MDM7888082.1"/>
    </source>
</evidence>